<gene>
    <name evidence="2" type="ORF">J2S19_002701</name>
</gene>
<sequence>MELSLSFIISVVIAIYLAVDAPKHNRNPWIWGILGLLFGPIVLGIYLIATGRKVAGWIILIISIILIVLVLLLFAAGLMLIFGGFS</sequence>
<evidence type="ECO:0000313" key="3">
    <source>
        <dbReference type="Proteomes" id="UP001234495"/>
    </source>
</evidence>
<feature type="transmembrane region" description="Helical" evidence="1">
    <location>
        <begin position="29"/>
        <end position="49"/>
    </location>
</feature>
<keyword evidence="1" id="KW-1133">Transmembrane helix</keyword>
<feature type="transmembrane region" description="Helical" evidence="1">
    <location>
        <begin position="6"/>
        <end position="22"/>
    </location>
</feature>
<keyword evidence="3" id="KW-1185">Reference proteome</keyword>
<evidence type="ECO:0000313" key="2">
    <source>
        <dbReference type="EMBL" id="MDQ0231418.1"/>
    </source>
</evidence>
<dbReference type="Proteomes" id="UP001234495">
    <property type="component" value="Unassembled WGS sequence"/>
</dbReference>
<feature type="transmembrane region" description="Helical" evidence="1">
    <location>
        <begin position="55"/>
        <end position="82"/>
    </location>
</feature>
<organism evidence="2 3">
    <name type="scientific">Metabacillus malikii</name>
    <dbReference type="NCBI Taxonomy" id="1504265"/>
    <lineage>
        <taxon>Bacteria</taxon>
        <taxon>Bacillati</taxon>
        <taxon>Bacillota</taxon>
        <taxon>Bacilli</taxon>
        <taxon>Bacillales</taxon>
        <taxon>Bacillaceae</taxon>
        <taxon>Metabacillus</taxon>
    </lineage>
</organism>
<keyword evidence="1" id="KW-0472">Membrane</keyword>
<reference evidence="2 3" key="1">
    <citation type="submission" date="2023-07" db="EMBL/GenBank/DDBJ databases">
        <title>Genomic Encyclopedia of Type Strains, Phase IV (KMG-IV): sequencing the most valuable type-strain genomes for metagenomic binning, comparative biology and taxonomic classification.</title>
        <authorList>
            <person name="Goeker M."/>
        </authorList>
    </citation>
    <scope>NUCLEOTIDE SEQUENCE [LARGE SCALE GENOMIC DNA]</scope>
    <source>
        <strain evidence="2 3">DSM 29005</strain>
    </source>
</reference>
<accession>A0ABT9ZGK7</accession>
<evidence type="ECO:0000256" key="1">
    <source>
        <dbReference type="SAM" id="Phobius"/>
    </source>
</evidence>
<keyword evidence="1" id="KW-0812">Transmembrane</keyword>
<dbReference type="RefSeq" id="WP_307342338.1">
    <property type="nucleotide sequence ID" value="NZ_JAUSUD010000012.1"/>
</dbReference>
<comment type="caution">
    <text evidence="2">The sequence shown here is derived from an EMBL/GenBank/DDBJ whole genome shotgun (WGS) entry which is preliminary data.</text>
</comment>
<dbReference type="EMBL" id="JAUSUD010000012">
    <property type="protein sequence ID" value="MDQ0231418.1"/>
    <property type="molecule type" value="Genomic_DNA"/>
</dbReference>
<proteinExistence type="predicted"/>
<name>A0ABT9ZGK7_9BACI</name>
<protein>
    <submittedName>
        <fullName evidence="2">High-affinity Fe2+/Pb2+ permease</fullName>
    </submittedName>
</protein>